<dbReference type="InterPro" id="IPR052184">
    <property type="entry name" value="SDR_enzymes"/>
</dbReference>
<gene>
    <name evidence="3" type="ORF">H2200_011486</name>
</gene>
<reference evidence="3" key="1">
    <citation type="submission" date="2022-10" db="EMBL/GenBank/DDBJ databases">
        <title>Culturing micro-colonial fungi from biological soil crusts in the Mojave desert and describing Neophaeococcomyces mojavensis, and introducing the new genera and species Taxawa tesnikishii.</title>
        <authorList>
            <person name="Kurbessoian T."/>
            <person name="Stajich J.E."/>
        </authorList>
    </citation>
    <scope>NUCLEOTIDE SEQUENCE</scope>
    <source>
        <strain evidence="3">TK_41</strain>
    </source>
</reference>
<feature type="region of interest" description="Disordered" evidence="1">
    <location>
        <begin position="242"/>
        <end position="274"/>
    </location>
</feature>
<dbReference type="PRINTS" id="PR00081">
    <property type="entry name" value="GDHRDH"/>
</dbReference>
<dbReference type="InterPro" id="IPR036291">
    <property type="entry name" value="NAD(P)-bd_dom_sf"/>
</dbReference>
<evidence type="ECO:0000313" key="3">
    <source>
        <dbReference type="EMBL" id="KAJ9603964.1"/>
    </source>
</evidence>
<dbReference type="InterPro" id="IPR002347">
    <property type="entry name" value="SDR_fam"/>
</dbReference>
<evidence type="ECO:0000256" key="1">
    <source>
        <dbReference type="SAM" id="MobiDB-lite"/>
    </source>
</evidence>
<proteinExistence type="predicted"/>
<sequence>MPSYLVTGANRGIGYGFVQYLAKDPGNTVIGIVRDKAAADKTVAADGFKNVTMIQAEVADRKSLLSARDKVAEITGGGLDYLINNAAFIDKTSMGKTLDDFEDDIETLEYALNESFKVNVVGVIHTINVFLPLIKKGSAKKVTLISSGAADPALVNSGIATDGPYSISKAAANLAIFKYNAKYQKEGYLFFALSPGVVKTWVGDAIPPIIADLEKNAPGWGGPLEPLESATMCVDVIHSFTAEKDGGSPPGAMPHTSHRNKKGKQNKRQEILDGDGWTRISSTGRLYKTTSDPITNGVVHGLGEVTDTFMNRLPPIRPMLAAKGSSLESMRAQYSKVEAIWLETELCRKLKQTLVERALTGADKISTCVLLGSGSFCGDAIHWMNRHEVAYFQLAALKTAVNTIETEQGRPVSAYAQEPYYNELDAELLASLDVTKVDHPRGFELLDECSFAYSPAAEIRIEQMVLARMPQIWLHRQFNPWLRPDTEPSSELQDPFIKTHDYSDLPHAALRGFPFQNSVIWWKKHDDAEDT</sequence>
<keyword evidence="4" id="KW-1185">Reference proteome</keyword>
<evidence type="ECO:0000259" key="2">
    <source>
        <dbReference type="Pfam" id="PF07985"/>
    </source>
</evidence>
<dbReference type="InterPro" id="IPR012942">
    <property type="entry name" value="SRR1-like"/>
</dbReference>
<dbReference type="Gene3D" id="3.40.50.720">
    <property type="entry name" value="NAD(P)-binding Rossmann-like Domain"/>
    <property type="match status" value="1"/>
</dbReference>
<feature type="compositionally biased region" description="Basic residues" evidence="1">
    <location>
        <begin position="256"/>
        <end position="266"/>
    </location>
</feature>
<dbReference type="PANTHER" id="PTHR45458">
    <property type="entry name" value="SHORT-CHAIN DEHYDROGENASE/REDUCTASE SDR"/>
    <property type="match status" value="1"/>
</dbReference>
<dbReference type="SUPFAM" id="SSF51735">
    <property type="entry name" value="NAD(P)-binding Rossmann-fold domains"/>
    <property type="match status" value="1"/>
</dbReference>
<feature type="domain" description="SRR1-like" evidence="2">
    <location>
        <begin position="358"/>
        <end position="483"/>
    </location>
</feature>
<accession>A0AA39CD72</accession>
<protein>
    <recommendedName>
        <fullName evidence="2">SRR1-like domain-containing protein</fullName>
    </recommendedName>
</protein>
<name>A0AA39CD72_9EURO</name>
<dbReference type="Pfam" id="PF07985">
    <property type="entry name" value="SRR1"/>
    <property type="match status" value="1"/>
</dbReference>
<dbReference type="PANTHER" id="PTHR45458:SF3">
    <property type="entry name" value="CHAIN DEHYDROGENASE (ATSC), PUTATIVE-RELATED"/>
    <property type="match status" value="1"/>
</dbReference>
<organism evidence="3 4">
    <name type="scientific">Cladophialophora chaetospira</name>
    <dbReference type="NCBI Taxonomy" id="386627"/>
    <lineage>
        <taxon>Eukaryota</taxon>
        <taxon>Fungi</taxon>
        <taxon>Dikarya</taxon>
        <taxon>Ascomycota</taxon>
        <taxon>Pezizomycotina</taxon>
        <taxon>Eurotiomycetes</taxon>
        <taxon>Chaetothyriomycetidae</taxon>
        <taxon>Chaetothyriales</taxon>
        <taxon>Herpotrichiellaceae</taxon>
        <taxon>Cladophialophora</taxon>
    </lineage>
</organism>
<evidence type="ECO:0000313" key="4">
    <source>
        <dbReference type="Proteomes" id="UP001172673"/>
    </source>
</evidence>
<dbReference type="AlphaFoldDB" id="A0AA39CD72"/>
<dbReference type="GO" id="GO:0016616">
    <property type="term" value="F:oxidoreductase activity, acting on the CH-OH group of donors, NAD or NADP as acceptor"/>
    <property type="evidence" value="ECO:0007669"/>
    <property type="project" value="TreeGrafter"/>
</dbReference>
<dbReference type="Pfam" id="PF00106">
    <property type="entry name" value="adh_short"/>
    <property type="match status" value="1"/>
</dbReference>
<comment type="caution">
    <text evidence="3">The sequence shown here is derived from an EMBL/GenBank/DDBJ whole genome shotgun (WGS) entry which is preliminary data.</text>
</comment>
<dbReference type="Proteomes" id="UP001172673">
    <property type="component" value="Unassembled WGS sequence"/>
</dbReference>
<dbReference type="EMBL" id="JAPDRK010000020">
    <property type="protein sequence ID" value="KAJ9603964.1"/>
    <property type="molecule type" value="Genomic_DNA"/>
</dbReference>